<dbReference type="EMBL" id="VIVK01000002">
    <property type="protein sequence ID" value="TWD74789.1"/>
    <property type="molecule type" value="Genomic_DNA"/>
</dbReference>
<keyword evidence="1" id="KW-0812">Transmembrane</keyword>
<dbReference type="Proteomes" id="UP000318380">
    <property type="component" value="Unassembled WGS sequence"/>
</dbReference>
<proteinExistence type="predicted"/>
<accession>A0A561B7K5</accession>
<evidence type="ECO:0000256" key="1">
    <source>
        <dbReference type="SAM" id="Phobius"/>
    </source>
</evidence>
<gene>
    <name evidence="2" type="ORF">FB561_6221</name>
</gene>
<keyword evidence="1" id="KW-0472">Membrane</keyword>
<reference evidence="2 3" key="1">
    <citation type="submission" date="2019-06" db="EMBL/GenBank/DDBJ databases">
        <title>Sequencing the genomes of 1000 actinobacteria strains.</title>
        <authorList>
            <person name="Klenk H.-P."/>
        </authorList>
    </citation>
    <scope>NUCLEOTIDE SEQUENCE [LARGE SCALE GENOMIC DNA]</scope>
    <source>
        <strain evidence="2 3">DSM 24683</strain>
    </source>
</reference>
<protein>
    <submittedName>
        <fullName evidence="2">Uncharacterized protein</fullName>
    </submittedName>
</protein>
<sequence length="175" mass="18797">MRSEPGGLVDLEFTAEGWTSRQIQGSRPDLAQWCAIWMGGALVLAGLAKLAGLDAAVKPLLIVAGVLLTAAAILVGLDFVATVFGAAWMTGSALTRGGRRRLKAEADGIVDDLMELTRRPETIAVTRVRSARVVREVRGTAVELTLDDGTTRRYLRFRPGLAEAFHQLLGERLAS</sequence>
<feature type="transmembrane region" description="Helical" evidence="1">
    <location>
        <begin position="30"/>
        <end position="48"/>
    </location>
</feature>
<comment type="caution">
    <text evidence="2">The sequence shown here is derived from an EMBL/GenBank/DDBJ whole genome shotgun (WGS) entry which is preliminary data.</text>
</comment>
<keyword evidence="1" id="KW-1133">Transmembrane helix</keyword>
<dbReference type="AlphaFoldDB" id="A0A561B7K5"/>
<evidence type="ECO:0000313" key="3">
    <source>
        <dbReference type="Proteomes" id="UP000318380"/>
    </source>
</evidence>
<name>A0A561B7K5_9ACTN</name>
<organism evidence="2 3">
    <name type="scientific">Kribbella amoyensis</name>
    <dbReference type="NCBI Taxonomy" id="996641"/>
    <lineage>
        <taxon>Bacteria</taxon>
        <taxon>Bacillati</taxon>
        <taxon>Actinomycetota</taxon>
        <taxon>Actinomycetes</taxon>
        <taxon>Propionibacteriales</taxon>
        <taxon>Kribbellaceae</taxon>
        <taxon>Kribbella</taxon>
    </lineage>
</organism>
<feature type="transmembrane region" description="Helical" evidence="1">
    <location>
        <begin position="60"/>
        <end position="91"/>
    </location>
</feature>
<evidence type="ECO:0000313" key="2">
    <source>
        <dbReference type="EMBL" id="TWD74789.1"/>
    </source>
</evidence>
<keyword evidence="3" id="KW-1185">Reference proteome</keyword>